<protein>
    <submittedName>
        <fullName evidence="1">Uncharacterized protein</fullName>
    </submittedName>
</protein>
<evidence type="ECO:0000313" key="2">
    <source>
        <dbReference type="Proteomes" id="UP000294513"/>
    </source>
</evidence>
<proteinExistence type="predicted"/>
<dbReference type="RefSeq" id="WP_131888946.1">
    <property type="nucleotide sequence ID" value="NZ_SMKU01000003.1"/>
</dbReference>
<dbReference type="Proteomes" id="UP000294513">
    <property type="component" value="Unassembled WGS sequence"/>
</dbReference>
<accession>A0A4R5CE48</accession>
<gene>
    <name evidence="1" type="ORF">E1298_01755</name>
</gene>
<comment type="caution">
    <text evidence="1">The sequence shown here is derived from an EMBL/GenBank/DDBJ whole genome shotgun (WGS) entry which is preliminary data.</text>
</comment>
<organism evidence="1 2">
    <name type="scientific">Actinomadura rubrisoli</name>
    <dbReference type="NCBI Taxonomy" id="2530368"/>
    <lineage>
        <taxon>Bacteria</taxon>
        <taxon>Bacillati</taxon>
        <taxon>Actinomycetota</taxon>
        <taxon>Actinomycetes</taxon>
        <taxon>Streptosporangiales</taxon>
        <taxon>Thermomonosporaceae</taxon>
        <taxon>Actinomadura</taxon>
    </lineage>
</organism>
<dbReference type="EMBL" id="SMKU01000003">
    <property type="protein sequence ID" value="TDD97186.1"/>
    <property type="molecule type" value="Genomic_DNA"/>
</dbReference>
<evidence type="ECO:0000313" key="1">
    <source>
        <dbReference type="EMBL" id="TDD97186.1"/>
    </source>
</evidence>
<dbReference type="AlphaFoldDB" id="A0A4R5CE48"/>
<sequence length="62" mass="7282">MTYIIDRGDDSMHEMYVRGERDHEAYMASLDKTFEASDPHPLVQQALREERERKEQGNGRKG</sequence>
<keyword evidence="2" id="KW-1185">Reference proteome</keyword>
<name>A0A4R5CE48_9ACTN</name>
<reference evidence="1 2" key="1">
    <citation type="submission" date="2019-03" db="EMBL/GenBank/DDBJ databases">
        <title>Draft genome sequences of novel Actinobacteria.</title>
        <authorList>
            <person name="Sahin N."/>
            <person name="Ay H."/>
            <person name="Saygin H."/>
        </authorList>
    </citation>
    <scope>NUCLEOTIDE SEQUENCE [LARGE SCALE GENOMIC DNA]</scope>
    <source>
        <strain evidence="1 2">H3C3</strain>
    </source>
</reference>